<keyword evidence="2" id="KW-1185">Reference proteome</keyword>
<proteinExistence type="predicted"/>
<accession>A0A2N4U371</accession>
<reference evidence="1 2" key="1">
    <citation type="submission" date="2017-10" db="EMBL/GenBank/DDBJ databases">
        <title>Two draft genome sequences of Pusillimonas sp. strains isolated from a nitrate- and radionuclide-contaminated groundwater in Russia.</title>
        <authorList>
            <person name="Grouzdev D.S."/>
            <person name="Tourova T.P."/>
            <person name="Goeva M.A."/>
            <person name="Babich T.L."/>
            <person name="Sokolova D.S."/>
            <person name="Abdullin R."/>
            <person name="Poltaraus A.B."/>
            <person name="Toshchakov S.V."/>
            <person name="Nazina T.N."/>
        </authorList>
    </citation>
    <scope>NUCLEOTIDE SEQUENCE [LARGE SCALE GENOMIC DNA]</scope>
    <source>
        <strain evidence="1 2">JR1/69-3-13</strain>
    </source>
</reference>
<organism evidence="1 2">
    <name type="scientific">Pollutimonas subterranea</name>
    <dbReference type="NCBI Taxonomy" id="2045210"/>
    <lineage>
        <taxon>Bacteria</taxon>
        <taxon>Pseudomonadati</taxon>
        <taxon>Pseudomonadota</taxon>
        <taxon>Betaproteobacteria</taxon>
        <taxon>Burkholderiales</taxon>
        <taxon>Alcaligenaceae</taxon>
        <taxon>Pollutimonas</taxon>
    </lineage>
</organism>
<name>A0A2N4U371_9BURK</name>
<evidence type="ECO:0000313" key="2">
    <source>
        <dbReference type="Proteomes" id="UP000234190"/>
    </source>
</evidence>
<protein>
    <submittedName>
        <fullName evidence="1">Uncharacterized protein</fullName>
    </submittedName>
</protein>
<evidence type="ECO:0000313" key="1">
    <source>
        <dbReference type="EMBL" id="PLC49474.1"/>
    </source>
</evidence>
<gene>
    <name evidence="1" type="ORF">CR159_12785</name>
</gene>
<sequence length="220" mass="23899">MSLVVLSGQACATPLVATGHEVEARLATLAVKQFQWERYQAMQLSGMPSYVKSFASDLPAVESARTLAAHTDIFQRVLTLKNKIVLSGLQPGWHWLAEIEPAPPGSRGYVSALHVEAAGSNTADTGIVGSFRWLPPSATRKFSLKSDAKPHTVTQQVYSIALDPDELFAYVERGLRGEGWASEPALTARGSSAWRRGDARLMLFPQASMAGTSLFVHYVE</sequence>
<dbReference type="Proteomes" id="UP000234190">
    <property type="component" value="Unassembled WGS sequence"/>
</dbReference>
<dbReference type="EMBL" id="PDNW01000010">
    <property type="protein sequence ID" value="PLC49474.1"/>
    <property type="molecule type" value="Genomic_DNA"/>
</dbReference>
<dbReference type="AlphaFoldDB" id="A0A2N4U371"/>
<comment type="caution">
    <text evidence="1">The sequence shown here is derived from an EMBL/GenBank/DDBJ whole genome shotgun (WGS) entry which is preliminary data.</text>
</comment>